<organism evidence="1 2">
    <name type="scientific">Halanaerobium kushneri</name>
    <dbReference type="NCBI Taxonomy" id="56779"/>
    <lineage>
        <taxon>Bacteria</taxon>
        <taxon>Bacillati</taxon>
        <taxon>Bacillota</taxon>
        <taxon>Clostridia</taxon>
        <taxon>Halanaerobiales</taxon>
        <taxon>Halanaerobiaceae</taxon>
        <taxon>Halanaerobium</taxon>
    </lineage>
</organism>
<dbReference type="AlphaFoldDB" id="A0A1N6ZG83"/>
<dbReference type="Pfam" id="PF11213">
    <property type="entry name" value="DUF3006"/>
    <property type="match status" value="1"/>
</dbReference>
<accession>A0A1N6ZG83</accession>
<dbReference type="Proteomes" id="UP000185669">
    <property type="component" value="Unassembled WGS sequence"/>
</dbReference>
<evidence type="ECO:0000313" key="2">
    <source>
        <dbReference type="Proteomes" id="UP000185669"/>
    </source>
</evidence>
<name>A0A1N6ZG83_9FIRM</name>
<gene>
    <name evidence="1" type="ORF">SAMN05421834_1185</name>
</gene>
<keyword evidence="2" id="KW-1185">Reference proteome</keyword>
<evidence type="ECO:0000313" key="1">
    <source>
        <dbReference type="EMBL" id="SIR25818.1"/>
    </source>
</evidence>
<dbReference type="InterPro" id="IPR021377">
    <property type="entry name" value="DUF3006"/>
</dbReference>
<dbReference type="OrthoDB" id="2112733at2"/>
<evidence type="ECO:0008006" key="3">
    <source>
        <dbReference type="Google" id="ProtNLM"/>
    </source>
</evidence>
<dbReference type="Gene3D" id="6.20.120.50">
    <property type="match status" value="1"/>
</dbReference>
<dbReference type="EMBL" id="FTNC01000018">
    <property type="protein sequence ID" value="SIR25818.1"/>
    <property type="molecule type" value="Genomic_DNA"/>
</dbReference>
<reference evidence="2" key="1">
    <citation type="submission" date="2017-01" db="EMBL/GenBank/DDBJ databases">
        <authorList>
            <person name="Varghese N."/>
            <person name="Submissions S."/>
        </authorList>
    </citation>
    <scope>NUCLEOTIDE SEQUENCE [LARGE SCALE GENOMIC DNA]</scope>
    <source>
        <strain evidence="2">ATCC 700103</strain>
    </source>
</reference>
<protein>
    <recommendedName>
        <fullName evidence="3">DUF3006 domain-containing protein</fullName>
    </recommendedName>
</protein>
<sequence>MKVTVDKIEAEKARLLIRPEEKLDFYLPLSELPEGTEEGSILNIEFELNKNEKKAAQKRVGNLLNKLKNKNN</sequence>
<dbReference type="STRING" id="56779.SAMN05421834_1185"/>
<dbReference type="RefSeq" id="WP_076545563.1">
    <property type="nucleotide sequence ID" value="NZ_FTNC01000018.1"/>
</dbReference>
<proteinExistence type="predicted"/>